<organism evidence="7 8">
    <name type="scientific">Albula goreensis</name>
    <dbReference type="NCBI Taxonomy" id="1534307"/>
    <lineage>
        <taxon>Eukaryota</taxon>
        <taxon>Metazoa</taxon>
        <taxon>Chordata</taxon>
        <taxon>Craniata</taxon>
        <taxon>Vertebrata</taxon>
        <taxon>Euteleostomi</taxon>
        <taxon>Actinopterygii</taxon>
        <taxon>Neopterygii</taxon>
        <taxon>Teleostei</taxon>
        <taxon>Albuliformes</taxon>
        <taxon>Albulidae</taxon>
        <taxon>Albula</taxon>
    </lineage>
</organism>
<protein>
    <recommendedName>
        <fullName evidence="6">NACHT domain-containing protein</fullName>
    </recommendedName>
</protein>
<feature type="compositionally biased region" description="Polar residues" evidence="5">
    <location>
        <begin position="273"/>
        <end position="290"/>
    </location>
</feature>
<feature type="region of interest" description="Disordered" evidence="5">
    <location>
        <begin position="81"/>
        <end position="155"/>
    </location>
</feature>
<proteinExistence type="predicted"/>
<dbReference type="InterPro" id="IPR001611">
    <property type="entry name" value="Leu-rich_rpt"/>
</dbReference>
<dbReference type="GO" id="GO:0045348">
    <property type="term" value="P:positive regulation of MHC class II biosynthetic process"/>
    <property type="evidence" value="ECO:0007669"/>
    <property type="project" value="TreeGrafter"/>
</dbReference>
<gene>
    <name evidence="7" type="ORF">AGOR_G00221560</name>
</gene>
<dbReference type="SMART" id="SM00368">
    <property type="entry name" value="LRR_RI"/>
    <property type="match status" value="4"/>
</dbReference>
<keyword evidence="1" id="KW-0433">Leucine-rich repeat</keyword>
<dbReference type="InterPro" id="IPR007111">
    <property type="entry name" value="NACHT_NTPase"/>
</dbReference>
<feature type="domain" description="NACHT" evidence="6">
    <location>
        <begin position="390"/>
        <end position="537"/>
    </location>
</feature>
<dbReference type="InterPro" id="IPR027417">
    <property type="entry name" value="P-loop_NTPase"/>
</dbReference>
<keyword evidence="4" id="KW-0067">ATP-binding</keyword>
<comment type="caution">
    <text evidence="7">The sequence shown here is derived from an EMBL/GenBank/DDBJ whole genome shotgun (WGS) entry which is preliminary data.</text>
</comment>
<dbReference type="PROSITE" id="PS50837">
    <property type="entry name" value="NACHT"/>
    <property type="match status" value="1"/>
</dbReference>
<evidence type="ECO:0000313" key="8">
    <source>
        <dbReference type="Proteomes" id="UP000829720"/>
    </source>
</evidence>
<sequence length="1141" mass="124976">MQEVPMDLQDDILDSLESLEDEDLLQGDLLRDLFSEDLSDLERDCFSPAPSEPALEDGILDNIIKSLFEGHQGYLCDEAAVPASPSRPEQVSKEVKSEDTSLGKRGLPAHVTPEDQTKAKRRRRAPPRSGPKIAKVRRRKPNLRQTSECEKSVSTETPAKGLVTITAPPGLVQLSLHVPIFTPTNGGSSFQVIQAFTAMPQQVINIPVSNGMSPGGPTYVLVPSPSLTPSSQVMPRSPAAGTVVPPDQVVSAPVTSSSDSANKAWPSAPVSCPSPQTEVPPCTGSTSSTPQGPPDPEKPKCVEEYIETAKSLMRNSCTITATETGADFEMLYVDVGLVQRQVQVKTGRNANKCLEKELVVLGDCDRRRATVSRGRVFEDEAGQRRPACGRSIALLGKSGAGKTAFVHRLCLDWANGALPRVDFLFLLEGRSLNVPLANHSLKSLLFDLSVAVPPCSDSDTDTDNVFRHILGSPQRVLIVFDGFDDFRDYDSLLQSPATNQTKDGHSVKQLFSGLFQKKLLAGCTLLIAARPKEVLNQFLGKVDRILEVPGFSPEEIELYASRYFTDSSCRDRALKKLSESGYAFSLCSNPFICRSVCVLLEHQDASKALPSTLTGLWQAVTHQQLRAIGRGEEGAGKGERVGEEPWVCFPKLCRAAWAGVKSHNSVLSTSELKMGQEMTATTECGGILAPHVRWDGEGKGPEAGYGFTHLLPQAFLAALHLSQSPDVSDRTMLAQMAGQPRKRRLQAHWLESMCRFTVGLLFQKRVLFQDWFPNSGASRGRGTAAKKTEVTAHLKRQKPCELSPGKLLELCHCVYETGDPKLAKRLVKSLPENLSFSGTPLDPPDVFVLRRLLLNAKSAKRSFSLDLQETGINVPGLKELLGLKCISSFRASIGDMIRLWEELQQQNAEVLLRDTVAKFTINPFKATQLSHVDDLTQLVQIYREKKLPICNPGQSESILDKDSFNIPAMKNLQRLDFELGAQNGPVGFSKLLKILPDLRWLQHLDLEDLKIGDTEAEKLAEVLPALSSLQMLNLSQNCIGDGGVAKLAPALSSLPALLQLSLYSNLIGDGGAENLATVLPQMMSLTDLDVRYNKFSDSGAMKLSGSMQNCPWMKTVGMWNHFIPHSVLERLKQRDSRIRTL</sequence>
<dbReference type="AlphaFoldDB" id="A0A8T3CFW0"/>
<dbReference type="Gene3D" id="3.40.50.300">
    <property type="entry name" value="P-loop containing nucleotide triphosphate hydrolases"/>
    <property type="match status" value="1"/>
</dbReference>
<dbReference type="InterPro" id="IPR008095">
    <property type="entry name" value="MHC_II_transact"/>
</dbReference>
<feature type="compositionally biased region" description="Basic and acidic residues" evidence="5">
    <location>
        <begin position="90"/>
        <end position="102"/>
    </location>
</feature>
<dbReference type="GO" id="GO:0045944">
    <property type="term" value="P:positive regulation of transcription by RNA polymerase II"/>
    <property type="evidence" value="ECO:0007669"/>
    <property type="project" value="TreeGrafter"/>
</dbReference>
<dbReference type="Gene3D" id="3.80.10.10">
    <property type="entry name" value="Ribonuclease Inhibitor"/>
    <property type="match status" value="1"/>
</dbReference>
<dbReference type="OrthoDB" id="120976at2759"/>
<dbReference type="GO" id="GO:0005524">
    <property type="term" value="F:ATP binding"/>
    <property type="evidence" value="ECO:0007669"/>
    <property type="project" value="UniProtKB-KW"/>
</dbReference>
<dbReference type="Pfam" id="PF05729">
    <property type="entry name" value="NACHT"/>
    <property type="match status" value="1"/>
</dbReference>
<keyword evidence="3" id="KW-0547">Nucleotide-binding</keyword>
<evidence type="ECO:0000256" key="3">
    <source>
        <dbReference type="ARBA" id="ARBA00022741"/>
    </source>
</evidence>
<dbReference type="FunFam" id="3.40.50.300:FF:001028">
    <property type="entry name" value="Class II major histocompatibility complex transactivator"/>
    <property type="match status" value="1"/>
</dbReference>
<name>A0A8T3CFW0_9TELE</name>
<accession>A0A8T3CFW0</accession>
<dbReference type="SUPFAM" id="SSF52047">
    <property type="entry name" value="RNI-like"/>
    <property type="match status" value="1"/>
</dbReference>
<evidence type="ECO:0000259" key="6">
    <source>
        <dbReference type="PROSITE" id="PS50837"/>
    </source>
</evidence>
<feature type="region of interest" description="Disordered" evidence="5">
    <location>
        <begin position="230"/>
        <end position="300"/>
    </location>
</feature>
<evidence type="ECO:0000256" key="1">
    <source>
        <dbReference type="ARBA" id="ARBA00022614"/>
    </source>
</evidence>
<dbReference type="Pfam" id="PF13516">
    <property type="entry name" value="LRR_6"/>
    <property type="match status" value="2"/>
</dbReference>
<dbReference type="PRINTS" id="PR01719">
    <property type="entry name" value="MHCIIACTVATR"/>
</dbReference>
<evidence type="ECO:0000256" key="4">
    <source>
        <dbReference type="ARBA" id="ARBA00022840"/>
    </source>
</evidence>
<dbReference type="SUPFAM" id="SSF52540">
    <property type="entry name" value="P-loop containing nucleoside triphosphate hydrolases"/>
    <property type="match status" value="1"/>
</dbReference>
<keyword evidence="8" id="KW-1185">Reference proteome</keyword>
<dbReference type="PANTHER" id="PTHR47189:SF1">
    <property type="entry name" value="MHC CLASS II TRANSACTIVATOR"/>
    <property type="match status" value="1"/>
</dbReference>
<dbReference type="PANTHER" id="PTHR47189">
    <property type="entry name" value="MHC CLASS II TRANSACTIVATOR"/>
    <property type="match status" value="1"/>
</dbReference>
<reference evidence="7" key="1">
    <citation type="submission" date="2021-01" db="EMBL/GenBank/DDBJ databases">
        <authorList>
            <person name="Zahm M."/>
            <person name="Roques C."/>
            <person name="Cabau C."/>
            <person name="Klopp C."/>
            <person name="Donnadieu C."/>
            <person name="Jouanno E."/>
            <person name="Lampietro C."/>
            <person name="Louis A."/>
            <person name="Herpin A."/>
            <person name="Echchiki A."/>
            <person name="Berthelot C."/>
            <person name="Parey E."/>
            <person name="Roest-Crollius H."/>
            <person name="Braasch I."/>
            <person name="Postlethwait J."/>
            <person name="Bobe J."/>
            <person name="Montfort J."/>
            <person name="Bouchez O."/>
            <person name="Begum T."/>
            <person name="Mejri S."/>
            <person name="Adams A."/>
            <person name="Chen W.-J."/>
            <person name="Guiguen Y."/>
        </authorList>
    </citation>
    <scope>NUCLEOTIDE SEQUENCE</scope>
    <source>
        <tissue evidence="7">Blood</tissue>
    </source>
</reference>
<dbReference type="EMBL" id="JAERUA010000022">
    <property type="protein sequence ID" value="KAI1883969.1"/>
    <property type="molecule type" value="Genomic_DNA"/>
</dbReference>
<evidence type="ECO:0000313" key="7">
    <source>
        <dbReference type="EMBL" id="KAI1883969.1"/>
    </source>
</evidence>
<dbReference type="InterPro" id="IPR032675">
    <property type="entry name" value="LRR_dom_sf"/>
</dbReference>
<keyword evidence="2" id="KW-0677">Repeat</keyword>
<dbReference type="Proteomes" id="UP000829720">
    <property type="component" value="Unassembled WGS sequence"/>
</dbReference>
<evidence type="ECO:0000256" key="5">
    <source>
        <dbReference type="SAM" id="MobiDB-lite"/>
    </source>
</evidence>
<dbReference type="GO" id="GO:0045345">
    <property type="term" value="P:positive regulation of MHC class I biosynthetic process"/>
    <property type="evidence" value="ECO:0007669"/>
    <property type="project" value="TreeGrafter"/>
</dbReference>
<evidence type="ECO:0000256" key="2">
    <source>
        <dbReference type="ARBA" id="ARBA00022737"/>
    </source>
</evidence>